<dbReference type="GO" id="GO:0046872">
    <property type="term" value="F:metal ion binding"/>
    <property type="evidence" value="ECO:0007669"/>
    <property type="project" value="InterPro"/>
</dbReference>
<evidence type="ECO:0000313" key="5">
    <source>
        <dbReference type="EMBL" id="OFW56987.1"/>
    </source>
</evidence>
<dbReference type="Gene3D" id="3.30.830.10">
    <property type="entry name" value="Metalloenzyme, LuxS/M16 peptidase-like"/>
    <property type="match status" value="2"/>
</dbReference>
<feature type="domain" description="Peptidase M16 C-terminal" evidence="4">
    <location>
        <begin position="170"/>
        <end position="341"/>
    </location>
</feature>
<dbReference type="InterPro" id="IPR011765">
    <property type="entry name" value="Pept_M16_N"/>
</dbReference>
<dbReference type="InterPro" id="IPR011249">
    <property type="entry name" value="Metalloenz_LuxS/M16"/>
</dbReference>
<protein>
    <recommendedName>
        <fullName evidence="7">Peptidase M16</fullName>
    </recommendedName>
</protein>
<dbReference type="Proteomes" id="UP000177876">
    <property type="component" value="Unassembled WGS sequence"/>
</dbReference>
<dbReference type="AlphaFoldDB" id="A0A1F2WJG2"/>
<dbReference type="Pfam" id="PF00675">
    <property type="entry name" value="Peptidase_M16"/>
    <property type="match status" value="1"/>
</dbReference>
<sequence>MDERHYRLSESASGIRILTETMPDLRSVTSGFWVGVGSRDEPQELNGMSHFIEHLLFKGTSSRTARRIAEEFDAMGGELNAFSAKEYTCYYSKVLDENVEESFTIMADMLTDSLLLPKDLDSERNIILEEIAMHEDSPDDIIHDLFVSALWEAHPLGQSVLGHQNVIKTLTRDEVADYFERFYNPRNLVVAVAGNIEHERVVDLINRFMEKEGAGDRQQRHTMVPEIRAHTVVYDRPTEQAHIVLGTKGLPRQNPGRFALAVLDNVLGGGMSSRLFQKVREERSLAYSIFSYHSMYIETGLFAVYAGTSPENTSAVLELIKEELDRILEKGISEEELERAKGHIKGNLVLSLEDSGSRMTRLGKADICQSEILSMGQLLAKINAVSSEDVRKLARELFGSRKLVVTAIGPFGDHELQGHLF</sequence>
<evidence type="ECO:0000259" key="4">
    <source>
        <dbReference type="Pfam" id="PF05193"/>
    </source>
</evidence>
<evidence type="ECO:0000256" key="1">
    <source>
        <dbReference type="ARBA" id="ARBA00007261"/>
    </source>
</evidence>
<dbReference type="PANTHER" id="PTHR11851:SF49">
    <property type="entry name" value="MITOCHONDRIAL-PROCESSING PEPTIDASE SUBUNIT ALPHA"/>
    <property type="match status" value="1"/>
</dbReference>
<accession>A0A1F2WJG2</accession>
<evidence type="ECO:0000313" key="6">
    <source>
        <dbReference type="Proteomes" id="UP000177876"/>
    </source>
</evidence>
<dbReference type="InterPro" id="IPR050361">
    <property type="entry name" value="MPP/UQCRC_Complex"/>
</dbReference>
<dbReference type="GO" id="GO:0004222">
    <property type="term" value="F:metalloendopeptidase activity"/>
    <property type="evidence" value="ECO:0007669"/>
    <property type="project" value="InterPro"/>
</dbReference>
<evidence type="ECO:0000256" key="2">
    <source>
        <dbReference type="RuleBase" id="RU004447"/>
    </source>
</evidence>
<evidence type="ECO:0000259" key="3">
    <source>
        <dbReference type="Pfam" id="PF00675"/>
    </source>
</evidence>
<dbReference type="InterPro" id="IPR007863">
    <property type="entry name" value="Peptidase_M16_C"/>
</dbReference>
<dbReference type="PANTHER" id="PTHR11851">
    <property type="entry name" value="METALLOPROTEASE"/>
    <property type="match status" value="1"/>
</dbReference>
<dbReference type="GO" id="GO:0006508">
    <property type="term" value="P:proteolysis"/>
    <property type="evidence" value="ECO:0007669"/>
    <property type="project" value="InterPro"/>
</dbReference>
<feature type="domain" description="Peptidase M16 N-terminal" evidence="3">
    <location>
        <begin position="16"/>
        <end position="162"/>
    </location>
</feature>
<dbReference type="InterPro" id="IPR001431">
    <property type="entry name" value="Pept_M16_Zn_BS"/>
</dbReference>
<reference evidence="5 6" key="1">
    <citation type="journal article" date="2016" name="Nat. Commun.">
        <title>Thousands of microbial genomes shed light on interconnected biogeochemical processes in an aquifer system.</title>
        <authorList>
            <person name="Anantharaman K."/>
            <person name="Brown C.T."/>
            <person name="Hug L.A."/>
            <person name="Sharon I."/>
            <person name="Castelle C.J."/>
            <person name="Probst A.J."/>
            <person name="Thomas B.C."/>
            <person name="Singh A."/>
            <person name="Wilkins M.J."/>
            <person name="Karaoz U."/>
            <person name="Brodie E.L."/>
            <person name="Williams K.H."/>
            <person name="Hubbard S.S."/>
            <person name="Banfield J.F."/>
        </authorList>
    </citation>
    <scope>NUCLEOTIDE SEQUENCE [LARGE SCALE GENOMIC DNA]</scope>
</reference>
<comment type="similarity">
    <text evidence="1 2">Belongs to the peptidase M16 family.</text>
</comment>
<name>A0A1F2WJG2_9ACTN</name>
<evidence type="ECO:0008006" key="7">
    <source>
        <dbReference type="Google" id="ProtNLM"/>
    </source>
</evidence>
<dbReference type="Pfam" id="PF05193">
    <property type="entry name" value="Peptidase_M16_C"/>
    <property type="match status" value="1"/>
</dbReference>
<dbReference type="PROSITE" id="PS00143">
    <property type="entry name" value="INSULINASE"/>
    <property type="match status" value="1"/>
</dbReference>
<proteinExistence type="inferred from homology"/>
<comment type="caution">
    <text evidence="5">The sequence shown here is derived from an EMBL/GenBank/DDBJ whole genome shotgun (WGS) entry which is preliminary data.</text>
</comment>
<dbReference type="STRING" id="1797197.A2Y75_11965"/>
<gene>
    <name evidence="5" type="ORF">A2Y75_11965</name>
</gene>
<dbReference type="EMBL" id="MELK01000039">
    <property type="protein sequence ID" value="OFW56987.1"/>
    <property type="molecule type" value="Genomic_DNA"/>
</dbReference>
<dbReference type="SUPFAM" id="SSF63411">
    <property type="entry name" value="LuxS/MPP-like metallohydrolase"/>
    <property type="match status" value="2"/>
</dbReference>
<organism evidence="5 6">
    <name type="scientific">Candidatus Solincola sediminis</name>
    <dbReference type="NCBI Taxonomy" id="1797199"/>
    <lineage>
        <taxon>Bacteria</taxon>
        <taxon>Bacillati</taxon>
        <taxon>Actinomycetota</taxon>
        <taxon>Candidatus Geothermincolia</taxon>
        <taxon>Candidatus Geothermincolales</taxon>
        <taxon>Candidatus Geothermincolaceae</taxon>
        <taxon>Candidatus Solincola</taxon>
    </lineage>
</organism>